<feature type="domain" description="Phosphatidic acid phosphatase type 2/haloperoxidase" evidence="2">
    <location>
        <begin position="78"/>
        <end position="190"/>
    </location>
</feature>
<dbReference type="PANTHER" id="PTHR14969:SF13">
    <property type="entry name" value="AT30094P"/>
    <property type="match status" value="1"/>
</dbReference>
<evidence type="ECO:0000313" key="3">
    <source>
        <dbReference type="EMBL" id="JAI54905.1"/>
    </source>
</evidence>
<reference evidence="3" key="1">
    <citation type="journal article" date="2016" name="PLoS Negl. Trop. Dis.">
        <title>A Deep Insight into the Sialome of Rhodnius neglectus, a Vector of Chagas Disease.</title>
        <authorList>
            <person name="Santiago P.B."/>
            <person name="Assumpcao T.C."/>
            <person name="Araujo C.N."/>
            <person name="Bastos I.M."/>
            <person name="Neves D."/>
            <person name="Silva I.G."/>
            <person name="Charneau S."/>
            <person name="Queiroz R.M."/>
            <person name="Raiol T."/>
            <person name="Oliveira J.V."/>
            <person name="Sousa M.V."/>
            <person name="Calvo E."/>
            <person name="Ribeiro J.M."/>
            <person name="Santana J.M."/>
        </authorList>
    </citation>
    <scope>NUCLEOTIDE SEQUENCE</scope>
    <source>
        <tissue evidence="3">Salivary glands</tissue>
    </source>
</reference>
<dbReference type="InterPro" id="IPR000326">
    <property type="entry name" value="PAP2/HPO"/>
</dbReference>
<dbReference type="SMART" id="SM00014">
    <property type="entry name" value="acidPPc"/>
    <property type="match status" value="1"/>
</dbReference>
<dbReference type="PANTHER" id="PTHR14969">
    <property type="entry name" value="SPHINGOSINE-1-PHOSPHATE PHOSPHOHYDROLASE"/>
    <property type="match status" value="1"/>
</dbReference>
<organism evidence="3">
    <name type="scientific">Rhodnius neglectus</name>
    <dbReference type="NCBI Taxonomy" id="72488"/>
    <lineage>
        <taxon>Eukaryota</taxon>
        <taxon>Metazoa</taxon>
        <taxon>Ecdysozoa</taxon>
        <taxon>Arthropoda</taxon>
        <taxon>Hexapoda</taxon>
        <taxon>Insecta</taxon>
        <taxon>Pterygota</taxon>
        <taxon>Neoptera</taxon>
        <taxon>Paraneoptera</taxon>
        <taxon>Hemiptera</taxon>
        <taxon>Heteroptera</taxon>
        <taxon>Panheteroptera</taxon>
        <taxon>Cimicomorpha</taxon>
        <taxon>Reduviidae</taxon>
        <taxon>Triatominae</taxon>
        <taxon>Rhodnius</taxon>
    </lineage>
</organism>
<dbReference type="InterPro" id="IPR036938">
    <property type="entry name" value="PAP2/HPO_sf"/>
</dbReference>
<protein>
    <submittedName>
        <fullName evidence="3">Putative presqualene diphosphate phosphatase</fullName>
    </submittedName>
</protein>
<dbReference type="AlphaFoldDB" id="A0A0P4VJ06"/>
<feature type="transmembrane region" description="Helical" evidence="1">
    <location>
        <begin position="174"/>
        <end position="194"/>
    </location>
</feature>
<sequence length="226" mass="25794">MTMGEPSQRKRQVPTFLQTLLKLDVSATTLFCKNVDKIISPVKYRKYYKVLEISCHALPWLSLTLASLWILWSEALFQSQINFLLGLIIDIIDISLLKAFTRRRRPAGNHSDMFFTVGPDQYSFPSGHVSRAVFVTCFFIRLQPTYFILHLLLILWTLAICFSRILLRRHYILDVLGGCILGLAEASFLSIIWISKPTALWIVSSLSDEAVSLEGLQDQTPINDDL</sequence>
<keyword evidence="1" id="KW-0472">Membrane</keyword>
<keyword evidence="1" id="KW-1133">Transmembrane helix</keyword>
<evidence type="ECO:0000259" key="2">
    <source>
        <dbReference type="SMART" id="SM00014"/>
    </source>
</evidence>
<accession>A0A0P4VJ06</accession>
<dbReference type="GO" id="GO:0042392">
    <property type="term" value="F:sphingosine-1-phosphate phosphatase activity"/>
    <property type="evidence" value="ECO:0007669"/>
    <property type="project" value="TreeGrafter"/>
</dbReference>
<feature type="transmembrane region" description="Helical" evidence="1">
    <location>
        <begin position="50"/>
        <end position="71"/>
    </location>
</feature>
<keyword evidence="1" id="KW-0812">Transmembrane</keyword>
<feature type="transmembrane region" description="Helical" evidence="1">
    <location>
        <begin position="147"/>
        <end position="167"/>
    </location>
</feature>
<name>A0A0P4VJ06_9HEMI</name>
<dbReference type="Pfam" id="PF01569">
    <property type="entry name" value="PAP2"/>
    <property type="match status" value="1"/>
</dbReference>
<dbReference type="SUPFAM" id="SSF48317">
    <property type="entry name" value="Acid phosphatase/Vanadium-dependent haloperoxidase"/>
    <property type="match status" value="1"/>
</dbReference>
<evidence type="ECO:0000256" key="1">
    <source>
        <dbReference type="SAM" id="Phobius"/>
    </source>
</evidence>
<proteinExistence type="evidence at transcript level"/>
<dbReference type="Gene3D" id="1.20.144.10">
    <property type="entry name" value="Phosphatidic acid phosphatase type 2/haloperoxidase"/>
    <property type="match status" value="1"/>
</dbReference>
<dbReference type="EMBL" id="GDKW01001690">
    <property type="protein sequence ID" value="JAI54905.1"/>
    <property type="molecule type" value="mRNA"/>
</dbReference>